<evidence type="ECO:0000256" key="1">
    <source>
        <dbReference type="ARBA" id="ARBA00004496"/>
    </source>
</evidence>
<evidence type="ECO:0000256" key="3">
    <source>
        <dbReference type="ARBA" id="ARBA00023186"/>
    </source>
</evidence>
<dbReference type="PANTHER" id="PTHR38603:SF1">
    <property type="entry name" value="CHAPERONE NAPD"/>
    <property type="match status" value="1"/>
</dbReference>
<evidence type="ECO:0000256" key="2">
    <source>
        <dbReference type="ARBA" id="ARBA00022490"/>
    </source>
</evidence>
<dbReference type="EMBL" id="JACHOT010000001">
    <property type="protein sequence ID" value="MBB4648568.1"/>
    <property type="molecule type" value="Genomic_DNA"/>
</dbReference>
<evidence type="ECO:0000313" key="6">
    <source>
        <dbReference type="Proteomes" id="UP000539538"/>
    </source>
</evidence>
<protein>
    <recommendedName>
        <fullName evidence="4">Chaperone NapD</fullName>
    </recommendedName>
    <alternativeName>
        <fullName evidence="4">NapA signal peptide-binding chaperone NapD</fullName>
    </alternativeName>
</protein>
<dbReference type="RefSeq" id="WP_183260163.1">
    <property type="nucleotide sequence ID" value="NZ_BAAAVZ010000008.1"/>
</dbReference>
<dbReference type="Pfam" id="PF03927">
    <property type="entry name" value="NapD"/>
    <property type="match status" value="1"/>
</dbReference>
<accession>A0ABR6KVT7</accession>
<dbReference type="HAMAP" id="MF_02200">
    <property type="entry name" value="NapD"/>
    <property type="match status" value="1"/>
</dbReference>
<gene>
    <name evidence="4" type="primary">napD</name>
    <name evidence="5" type="ORF">GGQ99_000290</name>
</gene>
<keyword evidence="6" id="KW-1185">Reference proteome</keyword>
<dbReference type="Gene3D" id="3.30.70.920">
    <property type="match status" value="1"/>
</dbReference>
<proteinExistence type="inferred from homology"/>
<evidence type="ECO:0000256" key="4">
    <source>
        <dbReference type="HAMAP-Rule" id="MF_02200"/>
    </source>
</evidence>
<comment type="function">
    <text evidence="4">Chaperone for NapA, the catalytic subunit of the periplasmic nitrate reductase. It binds directly and specifically to the twin-arginine signal peptide of NapA, preventing premature interaction with the Tat translocase and premature export.</text>
</comment>
<keyword evidence="2 4" id="KW-0963">Cytoplasm</keyword>
<dbReference type="InterPro" id="IPR005623">
    <property type="entry name" value="Chaperone_NapD_NO3_reduct"/>
</dbReference>
<dbReference type="Proteomes" id="UP000539538">
    <property type="component" value="Unassembled WGS sequence"/>
</dbReference>
<comment type="subcellular location">
    <subcellularLocation>
        <location evidence="1 4">Cytoplasm</location>
    </subcellularLocation>
</comment>
<comment type="caution">
    <text evidence="5">The sequence shown here is derived from an EMBL/GenBank/DDBJ whole genome shotgun (WGS) entry which is preliminary data.</text>
</comment>
<dbReference type="PANTHER" id="PTHR38603">
    <property type="entry name" value="CHAPERONE NAPD"/>
    <property type="match status" value="1"/>
</dbReference>
<organism evidence="5 6">
    <name type="scientific">Aminobacter niigataensis</name>
    <dbReference type="NCBI Taxonomy" id="83265"/>
    <lineage>
        <taxon>Bacteria</taxon>
        <taxon>Pseudomonadati</taxon>
        <taxon>Pseudomonadota</taxon>
        <taxon>Alphaproteobacteria</taxon>
        <taxon>Hyphomicrobiales</taxon>
        <taxon>Phyllobacteriaceae</taxon>
        <taxon>Aminobacter</taxon>
    </lineage>
</organism>
<sequence>MADERRYHHISSAVIAVMPGRLAEVADAIVAMGGPEIRAQENNRIVVVMEGKSAGELGAQLTALGALDGVVAANMVFEHIEELEGSAP</sequence>
<keyword evidence="3 4" id="KW-0143">Chaperone</keyword>
<evidence type="ECO:0000313" key="5">
    <source>
        <dbReference type="EMBL" id="MBB4648568.1"/>
    </source>
</evidence>
<name>A0ABR6KVT7_9HYPH</name>
<reference evidence="5 6" key="1">
    <citation type="submission" date="2020-08" db="EMBL/GenBank/DDBJ databases">
        <title>Genomic Encyclopedia of Type Strains, Phase IV (KMG-IV): sequencing the most valuable type-strain genomes for metagenomic binning, comparative biology and taxonomic classification.</title>
        <authorList>
            <person name="Goeker M."/>
        </authorList>
    </citation>
    <scope>NUCLEOTIDE SEQUENCE [LARGE SCALE GENOMIC DNA]</scope>
    <source>
        <strain evidence="5 6">DSM 7050</strain>
    </source>
</reference>
<comment type="similarity">
    <text evidence="4">Belongs to the NapD family.</text>
</comment>
<comment type="subunit">
    <text evidence="4">Interacts with the cytoplasmic NapA precursor.</text>
</comment>